<dbReference type="Proteomes" id="UP000247810">
    <property type="component" value="Unassembled WGS sequence"/>
</dbReference>
<dbReference type="VEuPathDB" id="FungiDB:BO71DRAFT_239435"/>
<dbReference type="EMBL" id="KZ825877">
    <property type="protein sequence ID" value="PYH94150.1"/>
    <property type="molecule type" value="Genomic_DNA"/>
</dbReference>
<accession>A0A319D9W2</accession>
<organism evidence="2 3">
    <name type="scientific">Aspergillus ellipticus CBS 707.79</name>
    <dbReference type="NCBI Taxonomy" id="1448320"/>
    <lineage>
        <taxon>Eukaryota</taxon>
        <taxon>Fungi</taxon>
        <taxon>Dikarya</taxon>
        <taxon>Ascomycota</taxon>
        <taxon>Pezizomycotina</taxon>
        <taxon>Eurotiomycetes</taxon>
        <taxon>Eurotiomycetidae</taxon>
        <taxon>Eurotiales</taxon>
        <taxon>Aspergillaceae</taxon>
        <taxon>Aspergillus</taxon>
        <taxon>Aspergillus subgen. Circumdati</taxon>
    </lineage>
</organism>
<proteinExistence type="predicted"/>
<dbReference type="AlphaFoldDB" id="A0A319D9W2"/>
<feature type="region of interest" description="Disordered" evidence="1">
    <location>
        <begin position="1"/>
        <end position="35"/>
    </location>
</feature>
<reference evidence="2 3" key="1">
    <citation type="submission" date="2018-02" db="EMBL/GenBank/DDBJ databases">
        <title>The genomes of Aspergillus section Nigri reveals drivers in fungal speciation.</title>
        <authorList>
            <consortium name="DOE Joint Genome Institute"/>
            <person name="Vesth T.C."/>
            <person name="Nybo J."/>
            <person name="Theobald S."/>
            <person name="Brandl J."/>
            <person name="Frisvad J.C."/>
            <person name="Nielsen K.F."/>
            <person name="Lyhne E.K."/>
            <person name="Kogle M.E."/>
            <person name="Kuo A."/>
            <person name="Riley R."/>
            <person name="Clum A."/>
            <person name="Nolan M."/>
            <person name="Lipzen A."/>
            <person name="Salamov A."/>
            <person name="Henrissat B."/>
            <person name="Wiebenga A."/>
            <person name="De vries R.P."/>
            <person name="Grigoriev I.V."/>
            <person name="Mortensen U.H."/>
            <person name="Andersen M.R."/>
            <person name="Baker S.E."/>
        </authorList>
    </citation>
    <scope>NUCLEOTIDE SEQUENCE [LARGE SCALE GENOMIC DNA]</scope>
    <source>
        <strain evidence="2 3">CBS 707.79</strain>
    </source>
</reference>
<name>A0A319D9W2_9EURO</name>
<evidence type="ECO:0000313" key="3">
    <source>
        <dbReference type="Proteomes" id="UP000247810"/>
    </source>
</evidence>
<evidence type="ECO:0000256" key="1">
    <source>
        <dbReference type="SAM" id="MobiDB-lite"/>
    </source>
</evidence>
<evidence type="ECO:0000313" key="2">
    <source>
        <dbReference type="EMBL" id="PYH94150.1"/>
    </source>
</evidence>
<gene>
    <name evidence="2" type="ORF">BO71DRAFT_239435</name>
</gene>
<protein>
    <submittedName>
        <fullName evidence="2">Uncharacterized protein</fullName>
    </submittedName>
</protein>
<keyword evidence="3" id="KW-1185">Reference proteome</keyword>
<feature type="compositionally biased region" description="Basic and acidic residues" evidence="1">
    <location>
        <begin position="71"/>
        <end position="96"/>
    </location>
</feature>
<feature type="compositionally biased region" description="Low complexity" evidence="1">
    <location>
        <begin position="103"/>
        <end position="122"/>
    </location>
</feature>
<feature type="region of interest" description="Disordered" evidence="1">
    <location>
        <begin position="71"/>
        <end position="148"/>
    </location>
</feature>
<sequence>MESTLAGGWAGVAQIGEPDGRWPMADGEASGGGTHDSQILDCCINEAADHSLGSMPGDAMRCDAMRCDATERTVDEEERKRERERERERERKRGREEDVELTASEGASSGGAANNAAQSAGGPRSHESSPTSLESLPTARPVLHRNSNSTWGHWDNNISGESSSFVGPVGAWGAPGRTGQPPPRRTPRRRGLLFNIAANHELYLSVFLPPSECMNYAG</sequence>